<gene>
    <name evidence="1" type="ORF">JCM19237_1854</name>
</gene>
<keyword evidence="1" id="KW-0132">Cell division</keyword>
<dbReference type="GO" id="GO:0015035">
    <property type="term" value="F:protein-disulfide reductase activity"/>
    <property type="evidence" value="ECO:0007669"/>
    <property type="project" value="InterPro"/>
</dbReference>
<dbReference type="AlphaFoldDB" id="A0A090QWG0"/>
<reference evidence="1 2" key="1">
    <citation type="journal article" date="2014" name="Genome Announc.">
        <title>Draft Genome Sequences of Two Vibrionaceae Species, Vibrio ponticus C121 and Photobacterium aphoticum C119, Isolated as Coral Reef Microbiota.</title>
        <authorList>
            <person name="Al-saari N."/>
            <person name="Meirelles P.M."/>
            <person name="Mino S."/>
            <person name="Suda W."/>
            <person name="Oshima K."/>
            <person name="Hattori M."/>
            <person name="Ohkuma M."/>
            <person name="Thompson F.L."/>
            <person name="Gomez-Gil B."/>
            <person name="Sawabe T."/>
            <person name="Sawabe T."/>
        </authorList>
    </citation>
    <scope>NUCLEOTIDE SEQUENCE [LARGE SCALE GENOMIC DNA]</scope>
    <source>
        <strain evidence="1 2">JCM 19237</strain>
    </source>
</reference>
<dbReference type="PANTHER" id="PTHR34290">
    <property type="entry name" value="SI:CH73-390P7.2"/>
    <property type="match status" value="1"/>
</dbReference>
<dbReference type="eggNOG" id="COG3011">
    <property type="taxonomic scope" value="Bacteria"/>
</dbReference>
<dbReference type="PANTHER" id="PTHR34290:SF2">
    <property type="entry name" value="OS04G0668800 PROTEIN"/>
    <property type="match status" value="1"/>
</dbReference>
<dbReference type="InterPro" id="IPR044691">
    <property type="entry name" value="DCC1_Trx"/>
</dbReference>
<accession>A0A090QWG0</accession>
<comment type="caution">
    <text evidence="1">The sequence shown here is derived from an EMBL/GenBank/DDBJ whole genome shotgun (WGS) entry which is preliminary data.</text>
</comment>
<proteinExistence type="predicted"/>
<dbReference type="EMBL" id="BBMN01000010">
    <property type="protein sequence ID" value="GAL06209.1"/>
    <property type="molecule type" value="Genomic_DNA"/>
</dbReference>
<dbReference type="InterPro" id="IPR007263">
    <property type="entry name" value="DCC1-like"/>
</dbReference>
<evidence type="ECO:0000313" key="2">
    <source>
        <dbReference type="Proteomes" id="UP000029227"/>
    </source>
</evidence>
<sequence length="147" mass="17034">MIFTLFYDGRCPLCVAEMKQLMQADHQGLLRFEDIMQPDFTARYPHIVPEKASAILHGQQEDGTLLLGLDVTELAWRSVGQKRWIRLLRWPGIRIVADFCYRIFAKHRYRFSALLTGQAQCEACTCPAPRKKPQAVLYLQSRPLKVR</sequence>
<name>A0A090QWG0_9GAMM</name>
<protein>
    <submittedName>
        <fullName evidence="1">Cell division inhibitor</fullName>
    </submittedName>
</protein>
<keyword evidence="1" id="KW-0131">Cell cycle</keyword>
<organism evidence="1 2">
    <name type="scientific">Photobacterium aphoticum</name>
    <dbReference type="NCBI Taxonomy" id="754436"/>
    <lineage>
        <taxon>Bacteria</taxon>
        <taxon>Pseudomonadati</taxon>
        <taxon>Pseudomonadota</taxon>
        <taxon>Gammaproteobacteria</taxon>
        <taxon>Vibrionales</taxon>
        <taxon>Vibrionaceae</taxon>
        <taxon>Photobacterium</taxon>
    </lineage>
</organism>
<dbReference type="Pfam" id="PF04134">
    <property type="entry name" value="DCC1-like"/>
    <property type="match status" value="1"/>
</dbReference>
<dbReference type="GO" id="GO:0051301">
    <property type="term" value="P:cell division"/>
    <property type="evidence" value="ECO:0007669"/>
    <property type="project" value="UniProtKB-KW"/>
</dbReference>
<dbReference type="STRING" id="754436.JCM19237_1854"/>
<evidence type="ECO:0000313" key="1">
    <source>
        <dbReference type="EMBL" id="GAL06209.1"/>
    </source>
</evidence>
<dbReference type="Proteomes" id="UP000029227">
    <property type="component" value="Unassembled WGS sequence"/>
</dbReference>